<evidence type="ECO:0000259" key="9">
    <source>
        <dbReference type="Pfam" id="PF12708"/>
    </source>
</evidence>
<dbReference type="Pfam" id="PF00295">
    <property type="entry name" value="Glyco_hydro_28"/>
    <property type="match status" value="1"/>
</dbReference>
<evidence type="ECO:0000256" key="1">
    <source>
        <dbReference type="ARBA" id="ARBA00004191"/>
    </source>
</evidence>
<comment type="caution">
    <text evidence="10">The sequence shown here is derived from an EMBL/GenBank/DDBJ whole genome shotgun (WGS) entry which is preliminary data.</text>
</comment>
<keyword evidence="5 8" id="KW-0378">Hydrolase</keyword>
<dbReference type="GO" id="GO:0005975">
    <property type="term" value="P:carbohydrate metabolic process"/>
    <property type="evidence" value="ECO:0007669"/>
    <property type="project" value="InterPro"/>
</dbReference>
<dbReference type="InterPro" id="IPR012334">
    <property type="entry name" value="Pectin_lyas_fold"/>
</dbReference>
<name>A0AAN8ZAK9_9MAGN</name>
<accession>A0AAN8ZAK9</accession>
<evidence type="ECO:0000256" key="5">
    <source>
        <dbReference type="ARBA" id="ARBA00022801"/>
    </source>
</evidence>
<dbReference type="Gene3D" id="2.160.20.10">
    <property type="entry name" value="Single-stranded right-handed beta-helix, Pectin lyase-like"/>
    <property type="match status" value="1"/>
</dbReference>
<evidence type="ECO:0000256" key="2">
    <source>
        <dbReference type="ARBA" id="ARBA00008834"/>
    </source>
</evidence>
<reference evidence="10 11" key="1">
    <citation type="submission" date="2023-12" db="EMBL/GenBank/DDBJ databases">
        <title>A high-quality genome assembly for Dillenia turbinata (Dilleniales).</title>
        <authorList>
            <person name="Chanderbali A."/>
        </authorList>
    </citation>
    <scope>NUCLEOTIDE SEQUENCE [LARGE SCALE GENOMIC DNA]</scope>
    <source>
        <strain evidence="10">LSX21</strain>
        <tissue evidence="10">Leaf</tissue>
    </source>
</reference>
<comment type="subcellular location">
    <subcellularLocation>
        <location evidence="1">Secreted</location>
        <location evidence="1">Cell wall</location>
    </subcellularLocation>
</comment>
<dbReference type="InterPro" id="IPR024535">
    <property type="entry name" value="RHGA/B-epi-like_pectate_lyase"/>
</dbReference>
<sequence length="433" mass="45509">MASFTTKSLISITIIAMVVIPTSFKICSLAESKHYRQTREGSAAPMTTRKLLQYSTIFNILDYGAKGDGTTDDTQAFQAAWAATCPVPSSTMVVPSGFVFLVGPVTFSGPKCGSNIVFQLDGKIIAPTSPGPWGKGTLQWIQFKKLSGITITGKGTIDGQGSVWWKNAAGLPSTRPTALRFYGSFRVTVSGITIQNSPWTHLKFDSCNGVQVYSMSTSSPGSSPNTDGIHLQNSLNVEIYSSNLACGDDCVSIQTGCSGISIHDVSCGPGHGISIGGLGQGNTKACVSNITVTDVTMLNTQTAVRIKTWQGGSGSVRGVTFSNIKVSAVKNPIVIDQYYCNVGKCKNQTSGVAVSGISYDNIKGTYTGQPVYFACSDSTPCTDITVSGIVLTPVQTTRAPFCWKTYGQVTTTTVPAINCLLAGNSSATGSQSC</sequence>
<dbReference type="Proteomes" id="UP001370490">
    <property type="component" value="Unassembled WGS sequence"/>
</dbReference>
<dbReference type="SUPFAM" id="SSF51126">
    <property type="entry name" value="Pectin lyase-like"/>
    <property type="match status" value="1"/>
</dbReference>
<dbReference type="GO" id="GO:0004650">
    <property type="term" value="F:polygalacturonase activity"/>
    <property type="evidence" value="ECO:0007669"/>
    <property type="project" value="InterPro"/>
</dbReference>
<evidence type="ECO:0000256" key="8">
    <source>
        <dbReference type="RuleBase" id="RU361169"/>
    </source>
</evidence>
<evidence type="ECO:0000256" key="6">
    <source>
        <dbReference type="ARBA" id="ARBA00023295"/>
    </source>
</evidence>
<evidence type="ECO:0000313" key="10">
    <source>
        <dbReference type="EMBL" id="KAK6928350.1"/>
    </source>
</evidence>
<gene>
    <name evidence="10" type="ORF">RJ641_006941</name>
</gene>
<evidence type="ECO:0000313" key="11">
    <source>
        <dbReference type="Proteomes" id="UP001370490"/>
    </source>
</evidence>
<keyword evidence="3" id="KW-0134">Cell wall</keyword>
<dbReference type="Pfam" id="PF12708">
    <property type="entry name" value="Pect-lyase_RHGA_epim"/>
    <property type="match status" value="1"/>
</dbReference>
<dbReference type="PANTHER" id="PTHR31375">
    <property type="match status" value="1"/>
</dbReference>
<feature type="domain" description="Rhamnogalacturonase A/B/Epimerase-like pectate lyase" evidence="9">
    <location>
        <begin position="57"/>
        <end position="84"/>
    </location>
</feature>
<dbReference type="AlphaFoldDB" id="A0AAN8ZAK9"/>
<dbReference type="InterPro" id="IPR000743">
    <property type="entry name" value="Glyco_hydro_28"/>
</dbReference>
<dbReference type="GO" id="GO:0071555">
    <property type="term" value="P:cell wall organization"/>
    <property type="evidence" value="ECO:0007669"/>
    <property type="project" value="UniProtKB-KW"/>
</dbReference>
<organism evidence="10 11">
    <name type="scientific">Dillenia turbinata</name>
    <dbReference type="NCBI Taxonomy" id="194707"/>
    <lineage>
        <taxon>Eukaryota</taxon>
        <taxon>Viridiplantae</taxon>
        <taxon>Streptophyta</taxon>
        <taxon>Embryophyta</taxon>
        <taxon>Tracheophyta</taxon>
        <taxon>Spermatophyta</taxon>
        <taxon>Magnoliopsida</taxon>
        <taxon>eudicotyledons</taxon>
        <taxon>Gunneridae</taxon>
        <taxon>Pentapetalae</taxon>
        <taxon>Dilleniales</taxon>
        <taxon>Dilleniaceae</taxon>
        <taxon>Dillenia</taxon>
    </lineage>
</organism>
<dbReference type="InterPro" id="IPR006626">
    <property type="entry name" value="PbH1"/>
</dbReference>
<evidence type="ECO:0000256" key="3">
    <source>
        <dbReference type="ARBA" id="ARBA00022512"/>
    </source>
</evidence>
<keyword evidence="7" id="KW-0961">Cell wall biogenesis/degradation</keyword>
<dbReference type="SMART" id="SM00710">
    <property type="entry name" value="PbH1"/>
    <property type="match status" value="5"/>
</dbReference>
<dbReference type="InterPro" id="IPR011050">
    <property type="entry name" value="Pectin_lyase_fold/virulence"/>
</dbReference>
<keyword evidence="11" id="KW-1185">Reference proteome</keyword>
<protein>
    <submittedName>
        <fullName evidence="10">Glycoside hydrolase, family 28</fullName>
    </submittedName>
</protein>
<keyword evidence="6 8" id="KW-0326">Glycosidase</keyword>
<comment type="similarity">
    <text evidence="2 8">Belongs to the glycosyl hydrolase 28 family.</text>
</comment>
<evidence type="ECO:0000256" key="7">
    <source>
        <dbReference type="ARBA" id="ARBA00023316"/>
    </source>
</evidence>
<keyword evidence="4" id="KW-0964">Secreted</keyword>
<proteinExistence type="inferred from homology"/>
<dbReference type="EMBL" id="JBAMMX010000014">
    <property type="protein sequence ID" value="KAK6928350.1"/>
    <property type="molecule type" value="Genomic_DNA"/>
</dbReference>
<evidence type="ECO:0000256" key="4">
    <source>
        <dbReference type="ARBA" id="ARBA00022525"/>
    </source>
</evidence>